<sequence>MAQSQYDIPSTDHYQPPGTFLLIQNETAEIENHVRSQVILHPVPSRDPNEPLNWSTARKVVNFTLVLAVTVVIFTTLSVQVIFWQLMVSDMNVTYAQLNNAMSVNFVGLSVGCTFFIPLAKKLGRWPVYLVSRAIMMAASLWSAWMKSLPELYISNLLYGLAGATNESIVQITIADLFFVHHRGGMNALYMAMVRIGSFLTPMAAGTQATREGWRASYRALGIADAVLLGLFIFFYEETKYTQVVMGVSSSVQVGDAPNISVKDIKTDRQPDIECTTSRQESDTAPAQHRELDYNIPLKTWRQRLALVSYTAEPIWPYFHRPFIGLSTFPAVLFCALQYALGVVWLTILSSVVGLVFPLPPYNFTPQQDGFMSIGPFVGNLLGWIYGGFLGDRSILFFARRNKGYYEPETRLYILHLPALTLAGDLIMFGTTIARGLHWISPSIAGALFGFGLGSIGDAALTLVIDSYRDITGDAFTGVAFLRNAISIGIPFAISPWLERSGAQNMFLTYRFVSLAVTLTIIPMVLYGRKMRMLTAARYRVMAGLRD</sequence>
<dbReference type="PANTHER" id="PTHR23502:SF50">
    <property type="entry name" value="TRANSPORTER, PUTATIVE (AFU_ORTHOLOGUE AFUA_5G00430)-RELATED"/>
    <property type="match status" value="1"/>
</dbReference>
<evidence type="ECO:0000256" key="2">
    <source>
        <dbReference type="ARBA" id="ARBA00022692"/>
    </source>
</evidence>
<keyword evidence="3" id="KW-1133">Transmembrane helix</keyword>
<dbReference type="Proteomes" id="UP000813423">
    <property type="component" value="Unassembled WGS sequence"/>
</dbReference>
<protein>
    <submittedName>
        <fullName evidence="5">Uncharacterized protein</fullName>
    </submittedName>
</protein>
<dbReference type="GO" id="GO:0005886">
    <property type="term" value="C:plasma membrane"/>
    <property type="evidence" value="ECO:0007669"/>
    <property type="project" value="TreeGrafter"/>
</dbReference>
<dbReference type="PROSITE" id="PS50850">
    <property type="entry name" value="MFS"/>
    <property type="match status" value="1"/>
</dbReference>
<dbReference type="SUPFAM" id="SSF103473">
    <property type="entry name" value="MFS general substrate transporter"/>
    <property type="match status" value="1"/>
</dbReference>
<dbReference type="GO" id="GO:0022857">
    <property type="term" value="F:transmembrane transporter activity"/>
    <property type="evidence" value="ECO:0007669"/>
    <property type="project" value="InterPro"/>
</dbReference>
<dbReference type="EMBL" id="JAIBSC010000099">
    <property type="protein sequence ID" value="KAH1898101.1"/>
    <property type="molecule type" value="Genomic_DNA"/>
</dbReference>
<organism evidence="5 6">
    <name type="scientific">Aspergillus fumigatus</name>
    <name type="common">Neosartorya fumigata</name>
    <dbReference type="NCBI Taxonomy" id="746128"/>
    <lineage>
        <taxon>Eukaryota</taxon>
        <taxon>Fungi</taxon>
        <taxon>Dikarya</taxon>
        <taxon>Ascomycota</taxon>
        <taxon>Pezizomycotina</taxon>
        <taxon>Eurotiomycetes</taxon>
        <taxon>Eurotiomycetidae</taxon>
        <taxon>Eurotiales</taxon>
        <taxon>Aspergillaceae</taxon>
        <taxon>Aspergillus</taxon>
        <taxon>Aspergillus subgen. Fumigati</taxon>
    </lineage>
</organism>
<evidence type="ECO:0000256" key="3">
    <source>
        <dbReference type="ARBA" id="ARBA00022989"/>
    </source>
</evidence>
<keyword evidence="2" id="KW-0812">Transmembrane</keyword>
<evidence type="ECO:0000256" key="1">
    <source>
        <dbReference type="ARBA" id="ARBA00004141"/>
    </source>
</evidence>
<evidence type="ECO:0000313" key="5">
    <source>
        <dbReference type="EMBL" id="KAH1898101.1"/>
    </source>
</evidence>
<gene>
    <name evidence="5" type="ORF">KXV57_009743</name>
</gene>
<evidence type="ECO:0000313" key="6">
    <source>
        <dbReference type="Proteomes" id="UP000813423"/>
    </source>
</evidence>
<dbReference type="InterPro" id="IPR020846">
    <property type="entry name" value="MFS_dom"/>
</dbReference>
<evidence type="ECO:0000256" key="4">
    <source>
        <dbReference type="ARBA" id="ARBA00023136"/>
    </source>
</evidence>
<comment type="caution">
    <text evidence="5">The sequence shown here is derived from an EMBL/GenBank/DDBJ whole genome shotgun (WGS) entry which is preliminary data.</text>
</comment>
<dbReference type="Gene3D" id="1.20.1250.20">
    <property type="entry name" value="MFS general substrate transporter like domains"/>
    <property type="match status" value="1"/>
</dbReference>
<dbReference type="AlphaFoldDB" id="A0A8H4HU32"/>
<dbReference type="InterPro" id="IPR011701">
    <property type="entry name" value="MFS"/>
</dbReference>
<dbReference type="InterPro" id="IPR036259">
    <property type="entry name" value="MFS_trans_sf"/>
</dbReference>
<dbReference type="Pfam" id="PF07690">
    <property type="entry name" value="MFS_1"/>
    <property type="match status" value="1"/>
</dbReference>
<accession>A0A8H4HU32</accession>
<keyword evidence="4" id="KW-0472">Membrane</keyword>
<proteinExistence type="predicted"/>
<reference evidence="5" key="1">
    <citation type="submission" date="2021-08" db="EMBL/GenBank/DDBJ databases">
        <title>Global Aspergillus fumigatus from environmental and clinical sources.</title>
        <authorList>
            <person name="Barber A."/>
            <person name="Sae-Ong T."/>
        </authorList>
    </citation>
    <scope>NUCLEOTIDE SEQUENCE</scope>
    <source>
        <strain evidence="5">NRZ-2016-071</strain>
    </source>
</reference>
<comment type="subcellular location">
    <subcellularLocation>
        <location evidence="1">Membrane</location>
        <topology evidence="1">Multi-pass membrane protein</topology>
    </subcellularLocation>
</comment>
<name>A0A8H4HU32_ASPFM</name>
<dbReference type="PANTHER" id="PTHR23502">
    <property type="entry name" value="MAJOR FACILITATOR SUPERFAMILY"/>
    <property type="match status" value="1"/>
</dbReference>